<keyword evidence="9" id="KW-0520">NAD</keyword>
<evidence type="ECO:0000256" key="10">
    <source>
        <dbReference type="ARBA" id="ARBA00023075"/>
    </source>
</evidence>
<keyword evidence="10" id="KW-0830">Ubiquinone</keyword>
<keyword evidence="8" id="KW-0411">Iron-sulfur</keyword>
<accession>A0A445MRT0</accession>
<gene>
    <name evidence="13" type="ORF">PITCH_A1260037</name>
</gene>
<dbReference type="PROSITE" id="PS00198">
    <property type="entry name" value="4FE4S_FER_1"/>
    <property type="match status" value="2"/>
</dbReference>
<sequence length="182" mass="19617">MNGISQMWKNISGLWSLIVGLKITGKYFVCPQVTVHYPRKTVDNLSTFRGPVELVASDNDPTKPKCIVCLQCAGACPSGCLTVAAKPAPKPTAEEIKAKKEAEAKGEKVKKAAPKELGTFRYDFTLCSLCGTCVDTCPVGSLQFSSDAYLASRNKEDFVYDLLARLADQAKGIKSGSSQSKE</sequence>
<keyword evidence="3" id="KW-0874">Quinone</keyword>
<dbReference type="AlphaFoldDB" id="A0A445MRT0"/>
<dbReference type="PANTHER" id="PTHR10849:SF24">
    <property type="entry name" value="NADH-QUINONE OXIDOREDUCTASE SUBUNIT I 2"/>
    <property type="match status" value="1"/>
</dbReference>
<evidence type="ECO:0000256" key="3">
    <source>
        <dbReference type="ARBA" id="ARBA00022719"/>
    </source>
</evidence>
<dbReference type="GO" id="GO:0048038">
    <property type="term" value="F:quinone binding"/>
    <property type="evidence" value="ECO:0007669"/>
    <property type="project" value="UniProtKB-KW"/>
</dbReference>
<protein>
    <submittedName>
        <fullName evidence="13">4Fe-4S ferredoxin iron-sulfur binding domain protein</fullName>
    </submittedName>
</protein>
<keyword evidence="4" id="KW-0479">Metal-binding</keyword>
<dbReference type="GO" id="GO:0016020">
    <property type="term" value="C:membrane"/>
    <property type="evidence" value="ECO:0007669"/>
    <property type="project" value="InterPro"/>
</dbReference>
<dbReference type="InterPro" id="IPR017896">
    <property type="entry name" value="4Fe4S_Fe-S-bd"/>
</dbReference>
<evidence type="ECO:0000256" key="8">
    <source>
        <dbReference type="ARBA" id="ARBA00023014"/>
    </source>
</evidence>
<evidence type="ECO:0000256" key="6">
    <source>
        <dbReference type="ARBA" id="ARBA00022967"/>
    </source>
</evidence>
<name>A0A445MRT0_9BACT</name>
<evidence type="ECO:0000259" key="12">
    <source>
        <dbReference type="PROSITE" id="PS51379"/>
    </source>
</evidence>
<keyword evidence="1" id="KW-1003">Cell membrane</keyword>
<dbReference type="PROSITE" id="PS51379">
    <property type="entry name" value="4FE4S_FER_2"/>
    <property type="match status" value="2"/>
</dbReference>
<dbReference type="GO" id="GO:0046872">
    <property type="term" value="F:metal ion binding"/>
    <property type="evidence" value="ECO:0007669"/>
    <property type="project" value="UniProtKB-KW"/>
</dbReference>
<dbReference type="EMBL" id="OJIN01000031">
    <property type="protein sequence ID" value="SPD72214.1"/>
    <property type="molecule type" value="Genomic_DNA"/>
</dbReference>
<keyword evidence="6" id="KW-1278">Translocase</keyword>
<reference evidence="13" key="1">
    <citation type="submission" date="2018-01" db="EMBL/GenBank/DDBJ databases">
        <authorList>
            <person name="Regsiter A."/>
            <person name="William W."/>
        </authorList>
    </citation>
    <scope>NUCLEOTIDE SEQUENCE</scope>
    <source>
        <strain evidence="13">TRIP AH-1</strain>
    </source>
</reference>
<keyword evidence="5" id="KW-0677">Repeat</keyword>
<evidence type="ECO:0000256" key="2">
    <source>
        <dbReference type="ARBA" id="ARBA00022485"/>
    </source>
</evidence>
<dbReference type="GO" id="GO:0051539">
    <property type="term" value="F:4 iron, 4 sulfur cluster binding"/>
    <property type="evidence" value="ECO:0007669"/>
    <property type="project" value="UniProtKB-KW"/>
</dbReference>
<keyword evidence="7" id="KW-0408">Iron</keyword>
<keyword evidence="2" id="KW-0004">4Fe-4S</keyword>
<evidence type="ECO:0000256" key="9">
    <source>
        <dbReference type="ARBA" id="ARBA00023027"/>
    </source>
</evidence>
<keyword evidence="11" id="KW-0472">Membrane</keyword>
<feature type="domain" description="4Fe-4S ferredoxin-type" evidence="12">
    <location>
        <begin position="118"/>
        <end position="147"/>
    </location>
</feature>
<evidence type="ECO:0000256" key="11">
    <source>
        <dbReference type="ARBA" id="ARBA00023136"/>
    </source>
</evidence>
<evidence type="ECO:0000313" key="13">
    <source>
        <dbReference type="EMBL" id="SPD72214.1"/>
    </source>
</evidence>
<dbReference type="GO" id="GO:0016651">
    <property type="term" value="F:oxidoreductase activity, acting on NAD(P)H"/>
    <property type="evidence" value="ECO:0007669"/>
    <property type="project" value="InterPro"/>
</dbReference>
<dbReference type="InterPro" id="IPR017900">
    <property type="entry name" value="4Fe4S_Fe_S_CS"/>
</dbReference>
<evidence type="ECO:0000256" key="4">
    <source>
        <dbReference type="ARBA" id="ARBA00022723"/>
    </source>
</evidence>
<dbReference type="Gene3D" id="3.30.70.3270">
    <property type="match status" value="1"/>
</dbReference>
<evidence type="ECO:0000256" key="1">
    <source>
        <dbReference type="ARBA" id="ARBA00022475"/>
    </source>
</evidence>
<organism evidence="13">
    <name type="scientific">uncultured Desulfobacterium sp</name>
    <dbReference type="NCBI Taxonomy" id="201089"/>
    <lineage>
        <taxon>Bacteria</taxon>
        <taxon>Pseudomonadati</taxon>
        <taxon>Thermodesulfobacteriota</taxon>
        <taxon>Desulfobacteria</taxon>
        <taxon>Desulfobacterales</taxon>
        <taxon>Desulfobacteriaceae</taxon>
        <taxon>Desulfobacterium</taxon>
        <taxon>environmental samples</taxon>
    </lineage>
</organism>
<dbReference type="PANTHER" id="PTHR10849">
    <property type="entry name" value="NADH DEHYDROGENASE UBIQUINONE IRON-SULFUR PROTEIN 8, MITOCHONDRIAL"/>
    <property type="match status" value="1"/>
</dbReference>
<evidence type="ECO:0000256" key="5">
    <source>
        <dbReference type="ARBA" id="ARBA00022737"/>
    </source>
</evidence>
<feature type="domain" description="4Fe-4S ferredoxin-type" evidence="12">
    <location>
        <begin position="55"/>
        <end position="86"/>
    </location>
</feature>
<dbReference type="Pfam" id="PF12838">
    <property type="entry name" value="Fer4_7"/>
    <property type="match status" value="1"/>
</dbReference>
<proteinExistence type="predicted"/>
<dbReference type="SUPFAM" id="SSF54862">
    <property type="entry name" value="4Fe-4S ferredoxins"/>
    <property type="match status" value="1"/>
</dbReference>
<dbReference type="InterPro" id="IPR010226">
    <property type="entry name" value="NADH_quinone_OxRdtase_chainI"/>
</dbReference>
<evidence type="ECO:0000256" key="7">
    <source>
        <dbReference type="ARBA" id="ARBA00023004"/>
    </source>
</evidence>